<feature type="domain" description="GGDEF" evidence="4">
    <location>
        <begin position="140"/>
        <end position="258"/>
    </location>
</feature>
<dbReference type="KEGG" id="seds:AAY24_12675"/>
<evidence type="ECO:0000259" key="3">
    <source>
        <dbReference type="PROSITE" id="PS50112"/>
    </source>
</evidence>
<dbReference type="EMBL" id="CP011412">
    <property type="protein sequence ID" value="AKH21065.1"/>
    <property type="molecule type" value="Genomic_DNA"/>
</dbReference>
<dbReference type="SUPFAM" id="SSF55785">
    <property type="entry name" value="PYP-like sensor domain (PAS domain)"/>
    <property type="match status" value="1"/>
</dbReference>
<evidence type="ECO:0000256" key="1">
    <source>
        <dbReference type="ARBA" id="ARBA00012528"/>
    </source>
</evidence>
<dbReference type="GO" id="GO:0052621">
    <property type="term" value="F:diguanylate cyclase activity"/>
    <property type="evidence" value="ECO:0007669"/>
    <property type="project" value="UniProtKB-EC"/>
</dbReference>
<dbReference type="PROSITE" id="PS50112">
    <property type="entry name" value="PAS"/>
    <property type="match status" value="1"/>
</dbReference>
<dbReference type="PANTHER" id="PTHR45138">
    <property type="entry name" value="REGULATORY COMPONENTS OF SENSORY TRANSDUCTION SYSTEM"/>
    <property type="match status" value="1"/>
</dbReference>
<dbReference type="InterPro" id="IPR035965">
    <property type="entry name" value="PAS-like_dom_sf"/>
</dbReference>
<dbReference type="Gene3D" id="3.30.450.20">
    <property type="entry name" value="PAS domain"/>
    <property type="match status" value="1"/>
</dbReference>
<dbReference type="CDD" id="cd01949">
    <property type="entry name" value="GGDEF"/>
    <property type="match status" value="1"/>
</dbReference>
<dbReference type="AlphaFoldDB" id="A0A0F7K1N7"/>
<dbReference type="PANTHER" id="PTHR45138:SF9">
    <property type="entry name" value="DIGUANYLATE CYCLASE DGCM-RELATED"/>
    <property type="match status" value="1"/>
</dbReference>
<evidence type="ECO:0000259" key="4">
    <source>
        <dbReference type="PROSITE" id="PS50887"/>
    </source>
</evidence>
<reference evidence="5 6" key="1">
    <citation type="journal article" date="2015" name="Genome Announc.">
        <title>Complete Genome Sequence of Sedimenticola thiotaurini Strain SIP-G1, a Polyphosphate- and Polyhydroxyalkanoate-Accumulating Sulfur-Oxidizing Gammaproteobacterium Isolated from Salt Marsh Sediments.</title>
        <authorList>
            <person name="Flood B.E."/>
            <person name="Jones D.S."/>
            <person name="Bailey J.V."/>
        </authorList>
    </citation>
    <scope>NUCLEOTIDE SEQUENCE [LARGE SCALE GENOMIC DNA]</scope>
    <source>
        <strain evidence="5 6">SIP-G1</strain>
    </source>
</reference>
<dbReference type="InterPro" id="IPR000014">
    <property type="entry name" value="PAS"/>
</dbReference>
<name>A0A0F7K1N7_9GAMM</name>
<sequence length="258" mass="29056">MFFNRDGCISWLNPALERMLGLTADQLVGQSREQFPFTSHRGLFKESGLMHLFGSGVEQERWLQCTVVTPPATDPDMYQVKFFQDITELVQLQEENQRLNQQVQELAITDELTGLANRQALTRALNSQVARSRRYQNPLTLAVIQLADRDGAGAIPDEVILAVSRYLRDRLRWVDMIARWEESQFIIILPETSLQQGHDLMDKMLASFSELALPAPHTTGSLALQFGLAEWRKGQDARLLMKQAFANLAENGAGDGPA</sequence>
<dbReference type="CDD" id="cd00130">
    <property type="entry name" value="PAS"/>
    <property type="match status" value="1"/>
</dbReference>
<dbReference type="Gene3D" id="3.30.70.270">
    <property type="match status" value="1"/>
</dbReference>
<dbReference type="EC" id="2.7.7.65" evidence="1"/>
<dbReference type="GO" id="GO:1902201">
    <property type="term" value="P:negative regulation of bacterial-type flagellum-dependent cell motility"/>
    <property type="evidence" value="ECO:0007669"/>
    <property type="project" value="TreeGrafter"/>
</dbReference>
<evidence type="ECO:0000313" key="6">
    <source>
        <dbReference type="Proteomes" id="UP000034410"/>
    </source>
</evidence>
<keyword evidence="6" id="KW-1185">Reference proteome</keyword>
<dbReference type="OrthoDB" id="6194452at2"/>
<dbReference type="SMART" id="SM00267">
    <property type="entry name" value="GGDEF"/>
    <property type="match status" value="1"/>
</dbReference>
<organism evidence="5 6">
    <name type="scientific">Sedimenticola thiotaurini</name>
    <dbReference type="NCBI Taxonomy" id="1543721"/>
    <lineage>
        <taxon>Bacteria</taxon>
        <taxon>Pseudomonadati</taxon>
        <taxon>Pseudomonadota</taxon>
        <taxon>Gammaproteobacteria</taxon>
        <taxon>Chromatiales</taxon>
        <taxon>Sedimenticolaceae</taxon>
        <taxon>Sedimenticola</taxon>
    </lineage>
</organism>
<dbReference type="InterPro" id="IPR043128">
    <property type="entry name" value="Rev_trsase/Diguanyl_cyclase"/>
</dbReference>
<dbReference type="PROSITE" id="PS50887">
    <property type="entry name" value="GGDEF"/>
    <property type="match status" value="1"/>
</dbReference>
<evidence type="ECO:0000313" key="5">
    <source>
        <dbReference type="EMBL" id="AKH21065.1"/>
    </source>
</evidence>
<feature type="domain" description="PAS" evidence="3">
    <location>
        <begin position="1"/>
        <end position="31"/>
    </location>
</feature>
<evidence type="ECO:0000256" key="2">
    <source>
        <dbReference type="ARBA" id="ARBA00034247"/>
    </source>
</evidence>
<dbReference type="GO" id="GO:0043709">
    <property type="term" value="P:cell adhesion involved in single-species biofilm formation"/>
    <property type="evidence" value="ECO:0007669"/>
    <property type="project" value="TreeGrafter"/>
</dbReference>
<dbReference type="InterPro" id="IPR000160">
    <property type="entry name" value="GGDEF_dom"/>
</dbReference>
<dbReference type="InterPro" id="IPR050469">
    <property type="entry name" value="Diguanylate_Cyclase"/>
</dbReference>
<dbReference type="Pfam" id="PF00990">
    <property type="entry name" value="GGDEF"/>
    <property type="match status" value="1"/>
</dbReference>
<gene>
    <name evidence="5" type="ORF">AAY24_12675</name>
</gene>
<dbReference type="NCBIfam" id="TIGR00254">
    <property type="entry name" value="GGDEF"/>
    <property type="match status" value="1"/>
</dbReference>
<dbReference type="SUPFAM" id="SSF55073">
    <property type="entry name" value="Nucleotide cyclase"/>
    <property type="match status" value="1"/>
</dbReference>
<comment type="catalytic activity">
    <reaction evidence="2">
        <text>2 GTP = 3',3'-c-di-GMP + 2 diphosphate</text>
        <dbReference type="Rhea" id="RHEA:24898"/>
        <dbReference type="ChEBI" id="CHEBI:33019"/>
        <dbReference type="ChEBI" id="CHEBI:37565"/>
        <dbReference type="ChEBI" id="CHEBI:58805"/>
        <dbReference type="EC" id="2.7.7.65"/>
    </reaction>
</comment>
<proteinExistence type="predicted"/>
<dbReference type="InterPro" id="IPR029787">
    <property type="entry name" value="Nucleotide_cyclase"/>
</dbReference>
<dbReference type="GO" id="GO:0005886">
    <property type="term" value="C:plasma membrane"/>
    <property type="evidence" value="ECO:0007669"/>
    <property type="project" value="TreeGrafter"/>
</dbReference>
<protein>
    <recommendedName>
        <fullName evidence="1">diguanylate cyclase</fullName>
        <ecNumber evidence="1">2.7.7.65</ecNumber>
    </recommendedName>
</protein>
<accession>A0A0F7K1N7</accession>
<dbReference type="Proteomes" id="UP000034410">
    <property type="component" value="Chromosome"/>
</dbReference>